<dbReference type="Proteomes" id="UP000251960">
    <property type="component" value="Chromosome 6"/>
</dbReference>
<dbReference type="AlphaFoldDB" id="A0A3L6E613"/>
<gene>
    <name evidence="1" type="ORF">Zm00014a_024429</name>
</gene>
<name>A0A3L6E613_MAIZE</name>
<sequence length="26" mass="3299">MSHRLLYRFCNNTSRFRPVFRISRKI</sequence>
<comment type="caution">
    <text evidence="1">The sequence shown here is derived from an EMBL/GenBank/DDBJ whole genome shotgun (WGS) entry which is preliminary data.</text>
</comment>
<dbReference type="EMBL" id="NCVQ01000007">
    <property type="protein sequence ID" value="PWZ16240.1"/>
    <property type="molecule type" value="Genomic_DNA"/>
</dbReference>
<organism evidence="1">
    <name type="scientific">Zea mays</name>
    <name type="common">Maize</name>
    <dbReference type="NCBI Taxonomy" id="4577"/>
    <lineage>
        <taxon>Eukaryota</taxon>
        <taxon>Viridiplantae</taxon>
        <taxon>Streptophyta</taxon>
        <taxon>Embryophyta</taxon>
        <taxon>Tracheophyta</taxon>
        <taxon>Spermatophyta</taxon>
        <taxon>Magnoliopsida</taxon>
        <taxon>Liliopsida</taxon>
        <taxon>Poales</taxon>
        <taxon>Poaceae</taxon>
        <taxon>PACMAD clade</taxon>
        <taxon>Panicoideae</taxon>
        <taxon>Andropogonodae</taxon>
        <taxon>Andropogoneae</taxon>
        <taxon>Tripsacinae</taxon>
        <taxon>Zea</taxon>
    </lineage>
</organism>
<protein>
    <submittedName>
        <fullName evidence="1">Uncharacterized protein</fullName>
    </submittedName>
</protein>
<accession>A0A3L6E613</accession>
<proteinExistence type="predicted"/>
<evidence type="ECO:0000313" key="1">
    <source>
        <dbReference type="EMBL" id="PWZ16240.1"/>
    </source>
</evidence>
<reference evidence="1" key="1">
    <citation type="journal article" date="2018" name="Nat. Genet.">
        <title>Extensive intraspecific gene order and gene structural variations between Mo17 and other maize genomes.</title>
        <authorList>
            <person name="Sun S."/>
            <person name="Zhou Y."/>
            <person name="Chen J."/>
            <person name="Shi J."/>
            <person name="Zhao H."/>
            <person name="Zhao H."/>
            <person name="Song W."/>
            <person name="Zhang M."/>
            <person name="Cui Y."/>
            <person name="Dong X."/>
            <person name="Liu H."/>
            <person name="Ma X."/>
            <person name="Jiao Y."/>
            <person name="Wang B."/>
            <person name="Wei X."/>
            <person name="Stein J.C."/>
            <person name="Glaubitz J.C."/>
            <person name="Lu F."/>
            <person name="Yu G."/>
            <person name="Liang C."/>
            <person name="Fengler K."/>
            <person name="Li B."/>
            <person name="Rafalski A."/>
            <person name="Schnable P.S."/>
            <person name="Ware D.H."/>
            <person name="Buckler E.S."/>
            <person name="Lai J."/>
        </authorList>
    </citation>
    <scope>NUCLEOTIDE SEQUENCE [LARGE SCALE GENOMIC DNA]</scope>
    <source>
        <tissue evidence="1">Seedling</tissue>
    </source>
</reference>